<feature type="region of interest" description="Disordered" evidence="1">
    <location>
        <begin position="105"/>
        <end position="157"/>
    </location>
</feature>
<dbReference type="Proteomes" id="UP000504618">
    <property type="component" value="Unplaced"/>
</dbReference>
<dbReference type="AlphaFoldDB" id="A0A6J1PRX1"/>
<protein>
    <submittedName>
        <fullName evidence="3">Uncharacterized protein LOC112455092</fullName>
    </submittedName>
</protein>
<accession>A0A6J1PRX1</accession>
<dbReference type="PANTHER" id="PTHR33053:SF25">
    <property type="entry name" value="TRANSPOSASE DOMAIN-CONTAINING PROTEIN"/>
    <property type="match status" value="1"/>
</dbReference>
<gene>
    <name evidence="3" type="primary">LOC112455092</name>
</gene>
<feature type="compositionally biased region" description="Basic and acidic residues" evidence="1">
    <location>
        <begin position="126"/>
        <end position="137"/>
    </location>
</feature>
<dbReference type="GeneID" id="112455092"/>
<reference evidence="3" key="1">
    <citation type="submission" date="2025-08" db="UniProtKB">
        <authorList>
            <consortium name="RefSeq"/>
        </authorList>
    </citation>
    <scope>IDENTIFICATION</scope>
    <source>
        <tissue evidence="3">Whole body</tissue>
    </source>
</reference>
<evidence type="ECO:0000313" key="2">
    <source>
        <dbReference type="Proteomes" id="UP000504618"/>
    </source>
</evidence>
<organism evidence="2 3">
    <name type="scientific">Temnothorax curvispinosus</name>
    <dbReference type="NCBI Taxonomy" id="300111"/>
    <lineage>
        <taxon>Eukaryota</taxon>
        <taxon>Metazoa</taxon>
        <taxon>Ecdysozoa</taxon>
        <taxon>Arthropoda</taxon>
        <taxon>Hexapoda</taxon>
        <taxon>Insecta</taxon>
        <taxon>Pterygota</taxon>
        <taxon>Neoptera</taxon>
        <taxon>Endopterygota</taxon>
        <taxon>Hymenoptera</taxon>
        <taxon>Apocrita</taxon>
        <taxon>Aculeata</taxon>
        <taxon>Formicoidea</taxon>
        <taxon>Formicidae</taxon>
        <taxon>Myrmicinae</taxon>
        <taxon>Temnothorax</taxon>
    </lineage>
</organism>
<evidence type="ECO:0000313" key="3">
    <source>
        <dbReference type="RefSeq" id="XP_024872562.1"/>
    </source>
</evidence>
<sequence>MFIMNRNWDKKRFLTRIRVRRFRSVRKSTIYSRTESHDNNHPNSDVYGVASTSNDHNLIVPNQDSSSSELDINEQNVNIIQNHMSSHSIEDHVNNTEYENSDVENENVFEDNQSINEDIENEREENETREVVMRDVTDSEDNNNDNSEETNDESDEAWDDVAQIRQWAIQSRIQHCHLDTLLRILRRQLIPNLPTTSKTFLKTTSANYQIKDFRSNHGAIIGEFVYFGITAGLQRCVNKEVHLTDTLDLQINCDGLPLYKSSAKQFWPILCKVYNTPDIYKPFTVAIFSGNEKPNNVSSYLNDFIKEVNDLTREGVIIEERIFKVRIMCFICDRPARSFLKCIKGHGGYNACERCLVPGQRCQNRTVYPSVTCDKRTDESFRAQEDSEHHISISPLLRLEPPIDMIKQFVLDFMHQGCLGVMKKMMLDFWLEGNLATKLSQSKKRQLSQSLVRLQSQIPVDFQRTTRSISDIAKWKATEYRLYLLYVGPVVLQPILEKRYYNHFLLLHAACRILSSDNLCLKYNSQAKVYLSHFVMLTQQYYNTQSIVLNIHSLTHLADDVKNMKCSLSNYTAFPFESLLGKIKKVLRSGNRPLAQFCRRQHESLYAESNKVTLPRTVIILKTGLSEPCGRTPVKKIKYKETILTCTEPNNVISLTNKIIIKIETMYIPQNGKEEDIVLTGNKLRIVKPMFTYPCNSGKLDMWQVVETEIKSTCLLQDVTCKMVCLKAIIYENDDEENDDEEETKIFVMPLLHM</sequence>
<name>A0A6J1PRX1_9HYME</name>
<evidence type="ECO:0000256" key="1">
    <source>
        <dbReference type="SAM" id="MobiDB-lite"/>
    </source>
</evidence>
<proteinExistence type="predicted"/>
<keyword evidence="2" id="KW-1185">Reference proteome</keyword>
<dbReference type="OrthoDB" id="7554931at2759"/>
<feature type="compositionally biased region" description="Acidic residues" evidence="1">
    <location>
        <begin position="138"/>
        <end position="157"/>
    </location>
</feature>
<dbReference type="PANTHER" id="PTHR33053">
    <property type="entry name" value="PROTEIN, PUTATIVE-RELATED"/>
    <property type="match status" value="1"/>
</dbReference>
<dbReference type="RefSeq" id="XP_024872562.1">
    <property type="nucleotide sequence ID" value="XM_025016794.1"/>
</dbReference>